<dbReference type="SUPFAM" id="SSF81383">
    <property type="entry name" value="F-box domain"/>
    <property type="match status" value="1"/>
</dbReference>
<dbReference type="InParanoid" id="A0A165ZN78"/>
<accession>A0A165ZN78</accession>
<name>A0A165ZN78_EXIGL</name>
<dbReference type="InterPro" id="IPR001810">
    <property type="entry name" value="F-box_dom"/>
</dbReference>
<dbReference type="InterPro" id="IPR036047">
    <property type="entry name" value="F-box-like_dom_sf"/>
</dbReference>
<sequence length="449" mass="50847">MSPSQAVDLIDDVLYGVYNHIWIWDLIKLRLVSKRWDATIREHPYYWKDLVVKVTTPSAIDSFVTRLAASHRRPVEIYAEFGELQDAGPSPDQHGVVYDALTSHMDHIASLTLSGTADYASQIFAVLSHAAPVLETLCIAFRLRHDNLKPHSLESLAPLTLPSDLLSGDSPVLRDVKLVDVMLGGQRLRCFANATKVSITNYHRVHHELPFLPTWFPRSTVLEIGGDVTCKNGERDASRSWNAIEHLILRDEAAEWHAVSLGGPGRQVTYYEWYYNVLENVQQRLIGPLTLVVDATDLRWMQADLKSTVDGCTRSFRHQSRTWWEVRGVFYDMRSVFAYAPLMERVIFLVCSQRLLDRIAHLFAPMTALETLVVTFHDFDPFAYFHDGAGVRDSTVQKARLVCPRLERLVIRWDAAKLSGSTEDVARVIVEGLECSAFPSVTVEGLEDM</sequence>
<feature type="domain" description="F-box" evidence="1">
    <location>
        <begin position="3"/>
        <end position="50"/>
    </location>
</feature>
<dbReference type="OrthoDB" id="421226at2759"/>
<dbReference type="PROSITE" id="PS50181">
    <property type="entry name" value="FBOX"/>
    <property type="match status" value="1"/>
</dbReference>
<evidence type="ECO:0000313" key="3">
    <source>
        <dbReference type="Proteomes" id="UP000077266"/>
    </source>
</evidence>
<dbReference type="Proteomes" id="UP000077266">
    <property type="component" value="Unassembled WGS sequence"/>
</dbReference>
<proteinExistence type="predicted"/>
<evidence type="ECO:0000313" key="2">
    <source>
        <dbReference type="EMBL" id="KZV84279.1"/>
    </source>
</evidence>
<dbReference type="AlphaFoldDB" id="A0A165ZN78"/>
<organism evidence="2 3">
    <name type="scientific">Exidia glandulosa HHB12029</name>
    <dbReference type="NCBI Taxonomy" id="1314781"/>
    <lineage>
        <taxon>Eukaryota</taxon>
        <taxon>Fungi</taxon>
        <taxon>Dikarya</taxon>
        <taxon>Basidiomycota</taxon>
        <taxon>Agaricomycotina</taxon>
        <taxon>Agaricomycetes</taxon>
        <taxon>Auriculariales</taxon>
        <taxon>Exidiaceae</taxon>
        <taxon>Exidia</taxon>
    </lineage>
</organism>
<dbReference type="EMBL" id="KV426232">
    <property type="protein sequence ID" value="KZV84279.1"/>
    <property type="molecule type" value="Genomic_DNA"/>
</dbReference>
<evidence type="ECO:0000259" key="1">
    <source>
        <dbReference type="PROSITE" id="PS50181"/>
    </source>
</evidence>
<keyword evidence="3" id="KW-1185">Reference proteome</keyword>
<gene>
    <name evidence="2" type="ORF">EXIGLDRAFT_727436</name>
</gene>
<reference evidence="2 3" key="1">
    <citation type="journal article" date="2016" name="Mol. Biol. Evol.">
        <title>Comparative Genomics of Early-Diverging Mushroom-Forming Fungi Provides Insights into the Origins of Lignocellulose Decay Capabilities.</title>
        <authorList>
            <person name="Nagy L.G."/>
            <person name="Riley R."/>
            <person name="Tritt A."/>
            <person name="Adam C."/>
            <person name="Daum C."/>
            <person name="Floudas D."/>
            <person name="Sun H."/>
            <person name="Yadav J.S."/>
            <person name="Pangilinan J."/>
            <person name="Larsson K.H."/>
            <person name="Matsuura K."/>
            <person name="Barry K."/>
            <person name="Labutti K."/>
            <person name="Kuo R."/>
            <person name="Ohm R.A."/>
            <person name="Bhattacharya S.S."/>
            <person name="Shirouzu T."/>
            <person name="Yoshinaga Y."/>
            <person name="Martin F.M."/>
            <person name="Grigoriev I.V."/>
            <person name="Hibbett D.S."/>
        </authorList>
    </citation>
    <scope>NUCLEOTIDE SEQUENCE [LARGE SCALE GENOMIC DNA]</scope>
    <source>
        <strain evidence="2 3">HHB12029</strain>
    </source>
</reference>
<protein>
    <recommendedName>
        <fullName evidence="1">F-box domain-containing protein</fullName>
    </recommendedName>
</protein>